<feature type="compositionally biased region" description="Low complexity" evidence="3">
    <location>
        <begin position="678"/>
        <end position="688"/>
    </location>
</feature>
<dbReference type="GO" id="GO:0032389">
    <property type="term" value="C:MutLalpha complex"/>
    <property type="evidence" value="ECO:0007669"/>
    <property type="project" value="TreeGrafter"/>
</dbReference>
<protein>
    <submittedName>
        <fullName evidence="5">DNA mismatch repair protein, putative</fullName>
    </submittedName>
</protein>
<reference evidence="6" key="1">
    <citation type="journal article" date="2015" name="Genome Announc.">
        <title>Genome sequence of the AIDS-associated pathogen Penicillium marneffei (ATCC18224) and its near taxonomic relative Talaromyces stipitatus (ATCC10500).</title>
        <authorList>
            <person name="Nierman W.C."/>
            <person name="Fedorova-Abrams N.D."/>
            <person name="Andrianopoulos A."/>
        </authorList>
    </citation>
    <scope>NUCLEOTIDE SEQUENCE [LARGE SCALE GENOMIC DNA]</scope>
    <source>
        <strain evidence="6">ATCC 18224 / CBS 334.59 / QM 7333</strain>
    </source>
</reference>
<sequence length="874" mass="96555">MPIAALPPSTAQAIGSPSILPDPCAVVKELIDNGLDAGATSISVEISPNTLDIIQVKDNGHGIAPEDFENLCKRAYTSKIQTLDDLRNVGGQSLGFRGVALASAADMANTLIVTTRTKNDIVASVLKYDAEGRLVSTEKASHTVGTSVCLTGFLKKIPVRRQTAVKSASKTISKIKRLLHAYAMARPGTRLSLKVLNSKNGKDNWTYAPSSTASIVDASLKVVGVETTGQCVCRTWPKNVEESNMPVKLLAYLPKADADFPKVGNSNQYISVDGRPLSSDRGTAKEIVNLYRSYIRSAAKANGTLTVNDPFLNLHISCPPGAYDVNVEPAKDDVLFAEREELIQTVEELFKATYGELQKDSENTEKQSTSVNGFSVLLRQPAVQEPVSPPATNQFPRIASMSRTTKDLTRAPQKDLQSVEDDDPSQSESHETASNDNGLNPWSIAKTQFFHRSPKENKESQFVTPTRPSTMPIGGQNTAATQSSPSDISSPHSPSSPEDGHVPPRRSTTLSARGSRSSNSYTKASRERDRERYGNGSLDTWFIKNSGSTLSNSPSRQTLDDEFETESVMLDDLDDGIIDEPSQIANTPFKIPLLSKPQDKRQRQLLLSPDTEPSTVQSAQKRQEFPVMEEWSARLHQDFPADQSAFSSQDTERALDFERRKKEANISHRKQLRQQYLASPASSQPASKSPHKNRYLAARATLSKYSQQSQSSAPPEGQSTPSDEPTMKDNDPRSYLMRHQSELHDSANDATNKSKRIPTNRLPLENIPKEFDVHNLGVKLDISLLHLIKQLEYLAEVDQYVFCRDEDMEYNPFDPVNEPDLPVICKIWENSIAQLVKEKYRLKEIDLYDGAGGSDEVIVKRIDIYDKMKSKSST</sequence>
<dbReference type="InterPro" id="IPR014721">
    <property type="entry name" value="Ribsml_uS5_D2-typ_fold_subgr"/>
</dbReference>
<feature type="region of interest" description="Disordered" evidence="3">
    <location>
        <begin position="383"/>
        <end position="559"/>
    </location>
</feature>
<comment type="similarity">
    <text evidence="1">Belongs to the DNA mismatch repair MutL/HexB family.</text>
</comment>
<dbReference type="NCBIfam" id="TIGR00585">
    <property type="entry name" value="mutl"/>
    <property type="match status" value="1"/>
</dbReference>
<dbReference type="GO" id="GO:0016887">
    <property type="term" value="F:ATP hydrolysis activity"/>
    <property type="evidence" value="ECO:0007669"/>
    <property type="project" value="InterPro"/>
</dbReference>
<dbReference type="HOGENOM" id="CLU_011171_2_0_1"/>
<organism evidence="5 6">
    <name type="scientific">Talaromyces marneffei (strain ATCC 18224 / CBS 334.59 / QM 7333)</name>
    <name type="common">Penicillium marneffei</name>
    <dbReference type="NCBI Taxonomy" id="441960"/>
    <lineage>
        <taxon>Eukaryota</taxon>
        <taxon>Fungi</taxon>
        <taxon>Dikarya</taxon>
        <taxon>Ascomycota</taxon>
        <taxon>Pezizomycotina</taxon>
        <taxon>Eurotiomycetes</taxon>
        <taxon>Eurotiomycetidae</taxon>
        <taxon>Eurotiales</taxon>
        <taxon>Trichocomaceae</taxon>
        <taxon>Talaromyces</taxon>
        <taxon>Talaromyces sect. Talaromyces</taxon>
    </lineage>
</organism>
<dbReference type="OrthoDB" id="10263226at2759"/>
<feature type="domain" description="DNA mismatch repair protein S5" evidence="4">
    <location>
        <begin position="232"/>
        <end position="355"/>
    </location>
</feature>
<dbReference type="GO" id="GO:0005524">
    <property type="term" value="F:ATP binding"/>
    <property type="evidence" value="ECO:0007669"/>
    <property type="project" value="InterPro"/>
</dbReference>
<dbReference type="EMBL" id="DS995902">
    <property type="protein sequence ID" value="EEA23421.1"/>
    <property type="molecule type" value="Genomic_DNA"/>
</dbReference>
<feature type="compositionally biased region" description="Polar residues" evidence="3">
    <location>
        <begin position="506"/>
        <end position="523"/>
    </location>
</feature>
<dbReference type="InterPro" id="IPR020568">
    <property type="entry name" value="Ribosomal_Su5_D2-typ_SF"/>
</dbReference>
<feature type="compositionally biased region" description="Basic and acidic residues" evidence="3">
    <location>
        <begin position="404"/>
        <end position="413"/>
    </location>
</feature>
<dbReference type="FunFam" id="3.30.565.10:FF:000017">
    <property type="entry name" value="PMS1 homolog 1, mismatch repair system component"/>
    <property type="match status" value="1"/>
</dbReference>
<dbReference type="Pfam" id="PF13589">
    <property type="entry name" value="HATPase_c_3"/>
    <property type="match status" value="1"/>
</dbReference>
<name>B6QJ81_TALMQ</name>
<dbReference type="PANTHER" id="PTHR10073">
    <property type="entry name" value="DNA MISMATCH REPAIR PROTEIN MLH, PMS, MUTL"/>
    <property type="match status" value="1"/>
</dbReference>
<dbReference type="InterPro" id="IPR038973">
    <property type="entry name" value="MutL/Mlh/Pms-like"/>
</dbReference>
<proteinExistence type="inferred from homology"/>
<feature type="region of interest" description="Disordered" evidence="3">
    <location>
        <begin position="662"/>
        <end position="733"/>
    </location>
</feature>
<evidence type="ECO:0000256" key="2">
    <source>
        <dbReference type="ARBA" id="ARBA00022763"/>
    </source>
</evidence>
<dbReference type="Gene3D" id="3.30.230.10">
    <property type="match status" value="1"/>
</dbReference>
<dbReference type="PANTHER" id="PTHR10073:SF41">
    <property type="entry name" value="MISMATCH REPAIR PROTEIN, PUTATIVE (AFU_ORTHOLOGUE AFUA_8G05820)-RELATED"/>
    <property type="match status" value="1"/>
</dbReference>
<dbReference type="GO" id="GO:0006298">
    <property type="term" value="P:mismatch repair"/>
    <property type="evidence" value="ECO:0007669"/>
    <property type="project" value="InterPro"/>
</dbReference>
<feature type="compositionally biased region" description="Polar residues" evidence="3">
    <location>
        <begin position="460"/>
        <end position="482"/>
    </location>
</feature>
<gene>
    <name evidence="5" type="ORF">PMAA_100090</name>
</gene>
<dbReference type="VEuPathDB" id="FungiDB:PMAA_100090"/>
<feature type="compositionally biased region" description="Low complexity" evidence="3">
    <location>
        <begin position="483"/>
        <end position="497"/>
    </location>
</feature>
<keyword evidence="2" id="KW-0227">DNA damage</keyword>
<dbReference type="InterPro" id="IPR002099">
    <property type="entry name" value="MutL/Mlh/PMS"/>
</dbReference>
<dbReference type="SUPFAM" id="SSF54211">
    <property type="entry name" value="Ribosomal protein S5 domain 2-like"/>
    <property type="match status" value="1"/>
</dbReference>
<dbReference type="SMART" id="SM01340">
    <property type="entry name" value="DNA_mis_repair"/>
    <property type="match status" value="1"/>
</dbReference>
<dbReference type="Proteomes" id="UP000001294">
    <property type="component" value="Unassembled WGS sequence"/>
</dbReference>
<evidence type="ECO:0000259" key="4">
    <source>
        <dbReference type="SMART" id="SM01340"/>
    </source>
</evidence>
<dbReference type="InterPro" id="IPR013507">
    <property type="entry name" value="DNA_mismatch_S5_2-like"/>
</dbReference>
<dbReference type="STRING" id="441960.B6QJ81"/>
<dbReference type="GO" id="GO:0030983">
    <property type="term" value="F:mismatched DNA binding"/>
    <property type="evidence" value="ECO:0007669"/>
    <property type="project" value="InterPro"/>
</dbReference>
<evidence type="ECO:0000256" key="1">
    <source>
        <dbReference type="ARBA" id="ARBA00006082"/>
    </source>
</evidence>
<dbReference type="Pfam" id="PF01119">
    <property type="entry name" value="DNA_mis_repair"/>
    <property type="match status" value="1"/>
</dbReference>
<evidence type="ECO:0000313" key="5">
    <source>
        <dbReference type="EMBL" id="EEA23421.1"/>
    </source>
</evidence>
<dbReference type="GO" id="GO:0061982">
    <property type="term" value="P:meiosis I cell cycle process"/>
    <property type="evidence" value="ECO:0007669"/>
    <property type="project" value="UniProtKB-ARBA"/>
</dbReference>
<keyword evidence="6" id="KW-1185">Reference proteome</keyword>
<dbReference type="GO" id="GO:0140664">
    <property type="term" value="F:ATP-dependent DNA damage sensor activity"/>
    <property type="evidence" value="ECO:0007669"/>
    <property type="project" value="InterPro"/>
</dbReference>
<feature type="compositionally biased region" description="Polar residues" evidence="3">
    <location>
        <begin position="703"/>
        <end position="723"/>
    </location>
</feature>
<dbReference type="InterPro" id="IPR036890">
    <property type="entry name" value="HATPase_C_sf"/>
</dbReference>
<accession>B6QJ81</accession>
<dbReference type="SUPFAM" id="SSF55874">
    <property type="entry name" value="ATPase domain of HSP90 chaperone/DNA topoisomerase II/histidine kinase"/>
    <property type="match status" value="1"/>
</dbReference>
<dbReference type="Gene3D" id="3.30.565.10">
    <property type="entry name" value="Histidine kinase-like ATPase, C-terminal domain"/>
    <property type="match status" value="1"/>
</dbReference>
<dbReference type="AlphaFoldDB" id="B6QJ81"/>
<feature type="compositionally biased region" description="Polar residues" evidence="3">
    <location>
        <begin position="543"/>
        <end position="557"/>
    </location>
</feature>
<evidence type="ECO:0000256" key="3">
    <source>
        <dbReference type="SAM" id="MobiDB-lite"/>
    </source>
</evidence>
<evidence type="ECO:0000313" key="6">
    <source>
        <dbReference type="Proteomes" id="UP000001294"/>
    </source>
</evidence>
<dbReference type="PhylomeDB" id="B6QJ81"/>
<feature type="compositionally biased region" description="Basic and acidic residues" evidence="3">
    <location>
        <begin position="524"/>
        <end position="533"/>
    </location>
</feature>